<sequence length="286" mass="32470">LSDPLLVPKQEGLDNIVGRDSIREFKSSEIHDFMQRFKQRPKESLLAWLLRLWDEGADAITFTPAELGRMASLTTDSLFRRTLKAEAAVETNFPFPSLMSWLTMAIKMIWSSPTNTDDELEQWTSIPEGVSQLRQLGMLTGIFAEDFEGPDAVELTRTIYTRLLQNTPHHLKAMILLMVGGAIGTVGDAPQLMMQLTEIDGMMKTTKPWQVNVKQKERVSCTTMFKDLLKAGVPLEEIDGKISTELLKRWLQLKSEQRGHHSPRHERVQQPHLASPQKGRNLVHDS</sequence>
<dbReference type="Proteomes" id="UP000291020">
    <property type="component" value="Unassembled WGS sequence"/>
</dbReference>
<reference evidence="2" key="3">
    <citation type="submission" date="2025-09" db="UniProtKB">
        <authorList>
            <consortium name="Ensembl"/>
        </authorList>
    </citation>
    <scope>IDENTIFICATION</scope>
</reference>
<keyword evidence="3" id="KW-1185">Reference proteome</keyword>
<evidence type="ECO:0000313" key="2">
    <source>
        <dbReference type="Ensembl" id="ENSGAGP00000015220.1"/>
    </source>
</evidence>
<evidence type="ECO:0000256" key="1">
    <source>
        <dbReference type="SAM" id="MobiDB-lite"/>
    </source>
</evidence>
<feature type="compositionally biased region" description="Basic and acidic residues" evidence="1">
    <location>
        <begin position="256"/>
        <end position="269"/>
    </location>
</feature>
<accession>A0A452HJX4</accession>
<reference evidence="3" key="1">
    <citation type="journal article" date="2017" name="PLoS ONE">
        <title>The Agassiz's desert tortoise genome provides a resource for the conservation of a threatened species.</title>
        <authorList>
            <person name="Tollis M."/>
            <person name="DeNardo D.F."/>
            <person name="Cornelius J.A."/>
            <person name="Dolby G.A."/>
            <person name="Edwards T."/>
            <person name="Henen B.T."/>
            <person name="Karl A.E."/>
            <person name="Murphy R.W."/>
            <person name="Kusumi K."/>
        </authorList>
    </citation>
    <scope>NUCLEOTIDE SEQUENCE [LARGE SCALE GENOMIC DNA]</scope>
</reference>
<dbReference type="STRING" id="38772.ENSGAGP00000015220"/>
<dbReference type="GO" id="GO:0005794">
    <property type="term" value="C:Golgi apparatus"/>
    <property type="evidence" value="ECO:0007669"/>
    <property type="project" value="TreeGrafter"/>
</dbReference>
<reference evidence="2" key="2">
    <citation type="submission" date="2025-08" db="UniProtKB">
        <authorList>
            <consortium name="Ensembl"/>
        </authorList>
    </citation>
    <scope>IDENTIFICATION</scope>
</reference>
<organism evidence="2 3">
    <name type="scientific">Gopherus agassizii</name>
    <name type="common">Agassiz's desert tortoise</name>
    <dbReference type="NCBI Taxonomy" id="38772"/>
    <lineage>
        <taxon>Eukaryota</taxon>
        <taxon>Metazoa</taxon>
        <taxon>Chordata</taxon>
        <taxon>Craniata</taxon>
        <taxon>Vertebrata</taxon>
        <taxon>Euteleostomi</taxon>
        <taxon>Archelosauria</taxon>
        <taxon>Testudinata</taxon>
        <taxon>Testudines</taxon>
        <taxon>Cryptodira</taxon>
        <taxon>Durocryptodira</taxon>
        <taxon>Testudinoidea</taxon>
        <taxon>Testudinidae</taxon>
        <taxon>Gopherus</taxon>
    </lineage>
</organism>
<feature type="region of interest" description="Disordered" evidence="1">
    <location>
        <begin position="256"/>
        <end position="286"/>
    </location>
</feature>
<proteinExistence type="predicted"/>
<dbReference type="AlphaFoldDB" id="A0A452HJX4"/>
<name>A0A452HJX4_9SAUR</name>
<dbReference type="GO" id="GO:0009615">
    <property type="term" value="P:response to virus"/>
    <property type="evidence" value="ECO:0007669"/>
    <property type="project" value="TreeGrafter"/>
</dbReference>
<evidence type="ECO:0000313" key="3">
    <source>
        <dbReference type="Proteomes" id="UP000291020"/>
    </source>
</evidence>
<protein>
    <submittedName>
        <fullName evidence="2">Uncharacterized protein</fullName>
    </submittedName>
</protein>
<dbReference type="Ensembl" id="ENSGAGT00000017382.1">
    <property type="protein sequence ID" value="ENSGAGP00000015220.1"/>
    <property type="gene ID" value="ENSGAGG00000011488.1"/>
</dbReference>
<dbReference type="InterPro" id="IPR053270">
    <property type="entry name" value="Fv1_restriction_factor"/>
</dbReference>
<dbReference type="PANTHER" id="PTHR48195:SF1">
    <property type="entry name" value="RIKEN CDNA 2410002F23 GENE"/>
    <property type="match status" value="1"/>
</dbReference>
<dbReference type="PANTHER" id="PTHR48195">
    <property type="entry name" value="FRIEND VIRUS SUSCEPTIBILITY PROTEIN 1"/>
    <property type="match status" value="1"/>
</dbReference>